<feature type="transmembrane region" description="Helical" evidence="18">
    <location>
        <begin position="24"/>
        <end position="45"/>
    </location>
</feature>
<evidence type="ECO:0000256" key="4">
    <source>
        <dbReference type="ARBA" id="ARBA00012944"/>
    </source>
</evidence>
<sequence>MEINLINFIFFILMKKKDSKESTIKYFIIQSSGSILFLFSITINIKYYNQEFYIWAMLPPIALMLKSGMAPLHSWIPEIVKNFNYLSLLMILTMQKIIPIFILFSSWYNLLTWIAIFNIIKGSLMGLNQNSLIKLLIFSSINNNGWLIFSMLESIFMFMIFFTIYFVLNMMIIFYMKFFKIKWIIQMKSKTKFQKMYLFFSFLSLAGLPPFLGFTPKWMILFKMLNFNSLICFLLILFSLLTLYFYIKNLTPLLLNSKSNQNWYSFLLKFNMEMLFLVNFTGIFMWLFLT</sequence>
<feature type="transmembrane region" description="Helical" evidence="18">
    <location>
        <begin position="52"/>
        <end position="76"/>
    </location>
</feature>
<evidence type="ECO:0000256" key="11">
    <source>
        <dbReference type="ARBA" id="ARBA00022982"/>
    </source>
</evidence>
<dbReference type="GO" id="GO:0008137">
    <property type="term" value="F:NADH dehydrogenase (ubiquinone) activity"/>
    <property type="evidence" value="ECO:0007669"/>
    <property type="project" value="UniProtKB-EC"/>
</dbReference>
<accession>A0A7L9R566</accession>
<keyword evidence="15 18" id="KW-0496">Mitochondrion</keyword>
<keyword evidence="14 18" id="KW-0830">Ubiquinone</keyword>
<feature type="transmembrane region" description="Helical" evidence="18">
    <location>
        <begin position="227"/>
        <end position="247"/>
    </location>
</feature>
<geneLocation type="mitochondrion" evidence="20"/>
<gene>
    <name evidence="20" type="primary">nad2</name>
</gene>
<dbReference type="PANTHER" id="PTHR46552:SF1">
    <property type="entry name" value="NADH-UBIQUINONE OXIDOREDUCTASE CHAIN 2"/>
    <property type="match status" value="1"/>
</dbReference>
<evidence type="ECO:0000256" key="13">
    <source>
        <dbReference type="ARBA" id="ARBA00023027"/>
    </source>
</evidence>
<feature type="transmembrane region" description="Helical" evidence="18">
    <location>
        <begin position="96"/>
        <end position="120"/>
    </location>
</feature>
<evidence type="ECO:0000256" key="3">
    <source>
        <dbReference type="ARBA" id="ARBA00007012"/>
    </source>
</evidence>
<evidence type="ECO:0000313" key="20">
    <source>
        <dbReference type="EMBL" id="QOL10527.1"/>
    </source>
</evidence>
<evidence type="ECO:0000256" key="1">
    <source>
        <dbReference type="ARBA" id="ARBA00003257"/>
    </source>
</evidence>
<comment type="subcellular location">
    <subcellularLocation>
        <location evidence="2 18">Mitochondrion inner membrane</location>
        <topology evidence="2 18">Multi-pass membrane protein</topology>
    </subcellularLocation>
</comment>
<keyword evidence="7 18" id="KW-0679">Respiratory chain</keyword>
<dbReference type="PRINTS" id="PR01436">
    <property type="entry name" value="NADHDHGNASE2"/>
</dbReference>
<evidence type="ECO:0000256" key="7">
    <source>
        <dbReference type="ARBA" id="ARBA00022660"/>
    </source>
</evidence>
<comment type="function">
    <text evidence="1">Core subunit of the mitochondrial membrane respiratory chain NADH dehydrogenase (Complex I) that is believed to belong to the minimal assembly required for catalysis. Complex I functions in the transfer of electrons from NADH to the respiratory chain. The immediate electron acceptor for the enzyme is believed to be ubiquinone.</text>
</comment>
<name>A0A7L9R566_9HEMI</name>
<evidence type="ECO:0000256" key="15">
    <source>
        <dbReference type="ARBA" id="ARBA00023128"/>
    </source>
</evidence>
<protein>
    <recommendedName>
        <fullName evidence="5 18">NADH-ubiquinone oxidoreductase chain 2</fullName>
        <ecNumber evidence="4 18">7.1.1.2</ecNumber>
    </recommendedName>
</protein>
<evidence type="ECO:0000256" key="14">
    <source>
        <dbReference type="ARBA" id="ARBA00023075"/>
    </source>
</evidence>
<keyword evidence="10 18" id="KW-1278">Translocase</keyword>
<evidence type="ECO:0000256" key="18">
    <source>
        <dbReference type="RuleBase" id="RU003403"/>
    </source>
</evidence>
<feature type="transmembrane region" description="Helical" evidence="18">
    <location>
        <begin position="155"/>
        <end position="175"/>
    </location>
</feature>
<evidence type="ECO:0000256" key="16">
    <source>
        <dbReference type="ARBA" id="ARBA00023136"/>
    </source>
</evidence>
<dbReference type="InterPro" id="IPR001750">
    <property type="entry name" value="ND/Mrp_TM"/>
</dbReference>
<evidence type="ECO:0000256" key="8">
    <source>
        <dbReference type="ARBA" id="ARBA00022692"/>
    </source>
</evidence>
<evidence type="ECO:0000256" key="17">
    <source>
        <dbReference type="ARBA" id="ARBA00049551"/>
    </source>
</evidence>
<keyword evidence="11 18" id="KW-0249">Electron transport</keyword>
<dbReference type="PANTHER" id="PTHR46552">
    <property type="entry name" value="NADH-UBIQUINONE OXIDOREDUCTASE CHAIN 2"/>
    <property type="match status" value="1"/>
</dbReference>
<keyword evidence="8 18" id="KW-0812">Transmembrane</keyword>
<keyword evidence="9 18" id="KW-0999">Mitochondrion inner membrane</keyword>
<keyword evidence="6" id="KW-0813">Transport</keyword>
<dbReference type="EC" id="7.1.1.2" evidence="4 18"/>
<keyword evidence="12 18" id="KW-1133">Transmembrane helix</keyword>
<comment type="function">
    <text evidence="18">Core subunit of the mitochondrial membrane respiratory chain NADH dehydrogenase (Complex I) which catalyzes electron transfer from NADH through the respiratory chain, using ubiquinone as an electron acceptor. Essential for the catalytic activity and assembly of complex I.</text>
</comment>
<organism evidence="20">
    <name type="scientific">Paurocephala sauteri</name>
    <dbReference type="NCBI Taxonomy" id="2768670"/>
    <lineage>
        <taxon>Eukaryota</taxon>
        <taxon>Metazoa</taxon>
        <taxon>Ecdysozoa</taxon>
        <taxon>Arthropoda</taxon>
        <taxon>Hexapoda</taxon>
        <taxon>Insecta</taxon>
        <taxon>Pterygota</taxon>
        <taxon>Neoptera</taxon>
        <taxon>Paraneoptera</taxon>
        <taxon>Hemiptera</taxon>
        <taxon>Sternorrhyncha</taxon>
        <taxon>Psylloidea</taxon>
        <taxon>Liviidae</taxon>
        <taxon>Paurocephala</taxon>
    </lineage>
</organism>
<evidence type="ECO:0000256" key="12">
    <source>
        <dbReference type="ARBA" id="ARBA00022989"/>
    </source>
</evidence>
<evidence type="ECO:0000256" key="9">
    <source>
        <dbReference type="ARBA" id="ARBA00022792"/>
    </source>
</evidence>
<reference evidence="20" key="1">
    <citation type="submission" date="2020-07" db="EMBL/GenBank/DDBJ databases">
        <authorList>
            <person name="Lu F."/>
            <person name="Wang S."/>
        </authorList>
    </citation>
    <scope>NUCLEOTIDE SEQUENCE</scope>
</reference>
<keyword evidence="16 18" id="KW-0472">Membrane</keyword>
<feature type="transmembrane region" description="Helical" evidence="18">
    <location>
        <begin position="196"/>
        <end position="215"/>
    </location>
</feature>
<keyword evidence="13 18" id="KW-0520">NAD</keyword>
<feature type="domain" description="NADH:quinone oxidoreductase/Mrp antiporter transmembrane" evidence="19">
    <location>
        <begin position="2"/>
        <end position="239"/>
    </location>
</feature>
<dbReference type="EMBL" id="MT759765">
    <property type="protein sequence ID" value="QOL10527.1"/>
    <property type="molecule type" value="Genomic_DNA"/>
</dbReference>
<evidence type="ECO:0000256" key="5">
    <source>
        <dbReference type="ARBA" id="ARBA00021008"/>
    </source>
</evidence>
<proteinExistence type="inferred from homology"/>
<dbReference type="InterPro" id="IPR003917">
    <property type="entry name" value="NADH_UbQ_OxRdtase_chain2"/>
</dbReference>
<comment type="similarity">
    <text evidence="3 18">Belongs to the complex I subunit 2 family.</text>
</comment>
<evidence type="ECO:0000256" key="10">
    <source>
        <dbReference type="ARBA" id="ARBA00022967"/>
    </source>
</evidence>
<comment type="catalytic activity">
    <reaction evidence="17 18">
        <text>a ubiquinone + NADH + 5 H(+)(in) = a ubiquinol + NAD(+) + 4 H(+)(out)</text>
        <dbReference type="Rhea" id="RHEA:29091"/>
        <dbReference type="Rhea" id="RHEA-COMP:9565"/>
        <dbReference type="Rhea" id="RHEA-COMP:9566"/>
        <dbReference type="ChEBI" id="CHEBI:15378"/>
        <dbReference type="ChEBI" id="CHEBI:16389"/>
        <dbReference type="ChEBI" id="CHEBI:17976"/>
        <dbReference type="ChEBI" id="CHEBI:57540"/>
        <dbReference type="ChEBI" id="CHEBI:57945"/>
        <dbReference type="EC" id="7.1.1.2"/>
    </reaction>
</comment>
<dbReference type="Pfam" id="PF00361">
    <property type="entry name" value="Proton_antipo_M"/>
    <property type="match status" value="1"/>
</dbReference>
<dbReference type="GO" id="GO:0005743">
    <property type="term" value="C:mitochondrial inner membrane"/>
    <property type="evidence" value="ECO:0007669"/>
    <property type="project" value="UniProtKB-SubCell"/>
</dbReference>
<evidence type="ECO:0000256" key="6">
    <source>
        <dbReference type="ARBA" id="ARBA00022448"/>
    </source>
</evidence>
<dbReference type="AlphaFoldDB" id="A0A7L9R566"/>
<feature type="transmembrane region" description="Helical" evidence="18">
    <location>
        <begin position="268"/>
        <end position="289"/>
    </location>
</feature>
<dbReference type="InterPro" id="IPR050175">
    <property type="entry name" value="Complex_I_Subunit_2"/>
</dbReference>
<dbReference type="GO" id="GO:0006120">
    <property type="term" value="P:mitochondrial electron transport, NADH to ubiquinone"/>
    <property type="evidence" value="ECO:0007669"/>
    <property type="project" value="InterPro"/>
</dbReference>
<evidence type="ECO:0000259" key="19">
    <source>
        <dbReference type="Pfam" id="PF00361"/>
    </source>
</evidence>
<evidence type="ECO:0000256" key="2">
    <source>
        <dbReference type="ARBA" id="ARBA00004448"/>
    </source>
</evidence>